<evidence type="ECO:0000256" key="3">
    <source>
        <dbReference type="ARBA" id="ARBA00023163"/>
    </source>
</evidence>
<dbReference type="InterPro" id="IPR016032">
    <property type="entry name" value="Sig_transdc_resp-reg_C-effctor"/>
</dbReference>
<dbReference type="PROSITE" id="PS50043">
    <property type="entry name" value="HTH_LUXR_2"/>
    <property type="match status" value="1"/>
</dbReference>
<evidence type="ECO:0000313" key="6">
    <source>
        <dbReference type="Proteomes" id="UP000245728"/>
    </source>
</evidence>
<keyword evidence="1" id="KW-0805">Transcription regulation</keyword>
<dbReference type="GO" id="GO:0003677">
    <property type="term" value="F:DNA binding"/>
    <property type="evidence" value="ECO:0007669"/>
    <property type="project" value="UniProtKB-KW"/>
</dbReference>
<proteinExistence type="predicted"/>
<sequence>MNLAIWSEQLLRLSGSVGGPKFYPHLASLLQLLGDFDELLILRFNTEQPPELRWQSQASEGDNLTLYLDKAYVLDPFYKAGAHQGQQGFFRLQALIEDGERAFQDYYNSYFRYLKVVDEMGYLIQTESGFIHIEFANFEDNAGFSAELAQQLHELFPLIDQLVVEHEGCLTQSNSPQALDARRHAVLIDDFQRLFASSVCTPREHEVVLLMLQGYPVKTIARQLECSLETVKMHRKKIYVKLGIGSQPELLALFIDILAGAVHPITEDPVLSYLEHRGEVKKIS</sequence>
<dbReference type="PANTHER" id="PTHR44688">
    <property type="entry name" value="DNA-BINDING TRANSCRIPTIONAL ACTIVATOR DEVR_DOSR"/>
    <property type="match status" value="1"/>
</dbReference>
<keyword evidence="2" id="KW-0238">DNA-binding</keyword>
<accession>A0A2S2DZB1</accession>
<dbReference type="Pfam" id="PF00196">
    <property type="entry name" value="GerE"/>
    <property type="match status" value="1"/>
</dbReference>
<dbReference type="InterPro" id="IPR000792">
    <property type="entry name" value="Tscrpt_reg_LuxR_C"/>
</dbReference>
<dbReference type="EMBL" id="CP029347">
    <property type="protein sequence ID" value="AWL10734.1"/>
    <property type="molecule type" value="Genomic_DNA"/>
</dbReference>
<dbReference type="Gene3D" id="1.10.10.10">
    <property type="entry name" value="Winged helix-like DNA-binding domain superfamily/Winged helix DNA-binding domain"/>
    <property type="match status" value="1"/>
</dbReference>
<evidence type="ECO:0000313" key="5">
    <source>
        <dbReference type="EMBL" id="AWL10734.1"/>
    </source>
</evidence>
<dbReference type="InterPro" id="IPR036388">
    <property type="entry name" value="WH-like_DNA-bd_sf"/>
</dbReference>
<keyword evidence="6" id="KW-1185">Reference proteome</keyword>
<dbReference type="PRINTS" id="PR00038">
    <property type="entry name" value="HTHLUXR"/>
</dbReference>
<evidence type="ECO:0000256" key="2">
    <source>
        <dbReference type="ARBA" id="ARBA00023125"/>
    </source>
</evidence>
<dbReference type="CDD" id="cd06170">
    <property type="entry name" value="LuxR_C_like"/>
    <property type="match status" value="1"/>
</dbReference>
<protein>
    <recommendedName>
        <fullName evidence="4">HTH luxR-type domain-containing protein</fullName>
    </recommendedName>
</protein>
<evidence type="ECO:0000259" key="4">
    <source>
        <dbReference type="PROSITE" id="PS50043"/>
    </source>
</evidence>
<dbReference type="SUPFAM" id="SSF46894">
    <property type="entry name" value="C-terminal effector domain of the bipartite response regulators"/>
    <property type="match status" value="1"/>
</dbReference>
<feature type="domain" description="HTH luxR-type" evidence="4">
    <location>
        <begin position="193"/>
        <end position="258"/>
    </location>
</feature>
<dbReference type="PANTHER" id="PTHR44688:SF16">
    <property type="entry name" value="DNA-BINDING TRANSCRIPTIONAL ACTIVATOR DEVR_DOSR"/>
    <property type="match status" value="1"/>
</dbReference>
<dbReference type="RefSeq" id="WP_109338426.1">
    <property type="nucleotide sequence ID" value="NZ_CP029347.1"/>
</dbReference>
<keyword evidence="3" id="KW-0804">Transcription</keyword>
<dbReference type="Proteomes" id="UP000245728">
    <property type="component" value="Chromosome"/>
</dbReference>
<dbReference type="OrthoDB" id="9796655at2"/>
<evidence type="ECO:0000256" key="1">
    <source>
        <dbReference type="ARBA" id="ARBA00023015"/>
    </source>
</evidence>
<organism evidence="5 6">
    <name type="scientific">Saliniradius amylolyticus</name>
    <dbReference type="NCBI Taxonomy" id="2183582"/>
    <lineage>
        <taxon>Bacteria</taxon>
        <taxon>Pseudomonadati</taxon>
        <taxon>Pseudomonadota</taxon>
        <taxon>Gammaproteobacteria</taxon>
        <taxon>Alteromonadales</taxon>
        <taxon>Alteromonadaceae</taxon>
        <taxon>Saliniradius</taxon>
    </lineage>
</organism>
<dbReference type="SMART" id="SM00421">
    <property type="entry name" value="HTH_LUXR"/>
    <property type="match status" value="1"/>
</dbReference>
<dbReference type="GO" id="GO:0006355">
    <property type="term" value="P:regulation of DNA-templated transcription"/>
    <property type="evidence" value="ECO:0007669"/>
    <property type="project" value="InterPro"/>
</dbReference>
<name>A0A2S2DZB1_9ALTE</name>
<dbReference type="KEGG" id="salh:HMF8227_00226"/>
<dbReference type="AlphaFoldDB" id="A0A2S2DZB1"/>
<gene>
    <name evidence="5" type="ORF">HMF8227_00226</name>
</gene>
<reference evidence="5 6" key="1">
    <citation type="submission" date="2018-05" db="EMBL/GenBank/DDBJ databases">
        <title>Salinimonas sp. HMF8227 Genome sequencing and assembly.</title>
        <authorList>
            <person name="Kang H."/>
            <person name="Kang J."/>
            <person name="Cha I."/>
            <person name="Kim H."/>
            <person name="Joh K."/>
        </authorList>
    </citation>
    <scope>NUCLEOTIDE SEQUENCE [LARGE SCALE GENOMIC DNA]</scope>
    <source>
        <strain evidence="5 6">HMF8227</strain>
    </source>
</reference>